<organism evidence="1 2">
    <name type="scientific">Acaulospora colombiana</name>
    <dbReference type="NCBI Taxonomy" id="27376"/>
    <lineage>
        <taxon>Eukaryota</taxon>
        <taxon>Fungi</taxon>
        <taxon>Fungi incertae sedis</taxon>
        <taxon>Mucoromycota</taxon>
        <taxon>Glomeromycotina</taxon>
        <taxon>Glomeromycetes</taxon>
        <taxon>Diversisporales</taxon>
        <taxon>Acaulosporaceae</taxon>
        <taxon>Acaulospora</taxon>
    </lineage>
</organism>
<comment type="caution">
    <text evidence="1">The sequence shown here is derived from an EMBL/GenBank/DDBJ whole genome shotgun (WGS) entry which is preliminary data.</text>
</comment>
<sequence length="433" mass="49859">MTESAVQRTPIEVWTLILYHAIATPLLPFVDESHNHLSTSIIQTIDLFSDACPAYKTCRGTEKTIKIGYPSKGISALKGVERLEFARDCYCTDFKFLDDTENDLEDDIGCLVEYISPRGEAEVPWWRNIEDEMTRQLIRQVRIFSSYEHEFYTKKILGLMPQLQALSLRSSQRSEPLTSLLSLLPPESHITHLEICGIPWMEFTSYFSKGRCNLPCLRYLHLAFDFRSLWDTNNTKYTGEWAAFQLESLIITGSLGVDAEYLDPFLSVWGKTIREYVDDSHSPHGLTKAASAPNGIPPFHHFPQLSLYGTRLETIITGLDTQNQSQKVSTPYPTRNPRTFLLKIRYTGLECDPEEAALRFIAYVQEYGFVEVVLNKSWTYLRKMWDFHKPSEPLSEGAQWNKTFFQTLLREGLNVMDINFISIGDGRSRMLWE</sequence>
<evidence type="ECO:0000313" key="2">
    <source>
        <dbReference type="Proteomes" id="UP000789525"/>
    </source>
</evidence>
<accession>A0ACA9P734</accession>
<dbReference type="Proteomes" id="UP000789525">
    <property type="component" value="Unassembled WGS sequence"/>
</dbReference>
<dbReference type="EMBL" id="CAJVPT010030050">
    <property type="protein sequence ID" value="CAG8692993.1"/>
    <property type="molecule type" value="Genomic_DNA"/>
</dbReference>
<reference evidence="1" key="1">
    <citation type="submission" date="2021-06" db="EMBL/GenBank/DDBJ databases">
        <authorList>
            <person name="Kallberg Y."/>
            <person name="Tangrot J."/>
            <person name="Rosling A."/>
        </authorList>
    </citation>
    <scope>NUCLEOTIDE SEQUENCE</scope>
    <source>
        <strain evidence="1">CL356</strain>
    </source>
</reference>
<gene>
    <name evidence="1" type="ORF">ACOLOM_LOCUS9910</name>
</gene>
<keyword evidence="2" id="KW-1185">Reference proteome</keyword>
<proteinExistence type="predicted"/>
<name>A0ACA9P734_9GLOM</name>
<protein>
    <submittedName>
        <fullName evidence="1">15348_t:CDS:1</fullName>
    </submittedName>
</protein>
<evidence type="ECO:0000313" key="1">
    <source>
        <dbReference type="EMBL" id="CAG8692993.1"/>
    </source>
</evidence>